<evidence type="ECO:0000313" key="3">
    <source>
        <dbReference type="EMBL" id="PSK87909.1"/>
    </source>
</evidence>
<organism evidence="4 5">
    <name type="scientific">Limimaricola soesokkakensis</name>
    <dbReference type="NCBI Taxonomy" id="1343159"/>
    <lineage>
        <taxon>Bacteria</taxon>
        <taxon>Pseudomonadati</taxon>
        <taxon>Pseudomonadota</taxon>
        <taxon>Alphaproteobacteria</taxon>
        <taxon>Rhodobacterales</taxon>
        <taxon>Paracoccaceae</taxon>
        <taxon>Limimaricola</taxon>
    </lineage>
</organism>
<sequence>MTVQTAVSIMRTVSVIWGKAGQRLRALRHLLFPDWLFFAGLPPRTARSIVIRNTPIGDEEKSQLRAHGRGRHPVDLVLAPEIMLEKRISLPRAIRRDAEAAISVRLRQQMPAGGAGLLWAVVPDGHEGDSIVYRALIVKRAEMSDLIDEVRRMGFMPRRVIAAGAAEVTPFVDLRHETDRPQRLWTLIAACVLVGTLAWGGFGQWRELSTLAAQVAALELETAQLREQAVAARAEATTRDQSVAEIASELGIFNLEYRRFPILADLTERLGENVRLDALQIDRDELWLAGQSAIDVASVVEALGDAPWARHAQIDGPVSVDPVTGQSLFELLVVLEQGEGGT</sequence>
<dbReference type="Proteomes" id="UP000240624">
    <property type="component" value="Unassembled WGS sequence"/>
</dbReference>
<dbReference type="EMBL" id="PYGB01000002">
    <property type="protein sequence ID" value="PSK87909.1"/>
    <property type="molecule type" value="Genomic_DNA"/>
</dbReference>
<keyword evidence="2" id="KW-0812">Transmembrane</keyword>
<feature type="coiled-coil region" evidence="1">
    <location>
        <begin position="208"/>
        <end position="235"/>
    </location>
</feature>
<reference evidence="3 6" key="2">
    <citation type="submission" date="2018-03" db="EMBL/GenBank/DDBJ databases">
        <title>Genomic Encyclopedia of Archaeal and Bacterial Type Strains, Phase II (KMG-II): from individual species to whole genera.</title>
        <authorList>
            <person name="Goeker M."/>
        </authorList>
    </citation>
    <scope>NUCLEOTIDE SEQUENCE [LARGE SCALE GENOMIC DNA]</scope>
    <source>
        <strain evidence="3 6">DSM 29956</strain>
    </source>
</reference>
<keyword evidence="2" id="KW-1133">Transmembrane helix</keyword>
<dbReference type="Proteomes" id="UP000193495">
    <property type="component" value="Unassembled WGS sequence"/>
</dbReference>
<dbReference type="Gene3D" id="3.30.420.380">
    <property type="match status" value="1"/>
</dbReference>
<keyword evidence="6" id="KW-1185">Reference proteome</keyword>
<evidence type="ECO:0000313" key="5">
    <source>
        <dbReference type="Proteomes" id="UP000193495"/>
    </source>
</evidence>
<evidence type="ECO:0008006" key="7">
    <source>
        <dbReference type="Google" id="ProtNLM"/>
    </source>
</evidence>
<dbReference type="EMBL" id="FWFY01000003">
    <property type="protein sequence ID" value="SLN36163.1"/>
    <property type="molecule type" value="Genomic_DNA"/>
</dbReference>
<proteinExistence type="predicted"/>
<name>A0A1X6YZT3_9RHOB</name>
<evidence type="ECO:0000313" key="6">
    <source>
        <dbReference type="Proteomes" id="UP000240624"/>
    </source>
</evidence>
<feature type="transmembrane region" description="Helical" evidence="2">
    <location>
        <begin position="184"/>
        <end position="202"/>
    </location>
</feature>
<dbReference type="SUPFAM" id="SSF53067">
    <property type="entry name" value="Actin-like ATPase domain"/>
    <property type="match status" value="1"/>
</dbReference>
<evidence type="ECO:0000256" key="2">
    <source>
        <dbReference type="SAM" id="Phobius"/>
    </source>
</evidence>
<evidence type="ECO:0000313" key="4">
    <source>
        <dbReference type="EMBL" id="SLN36163.1"/>
    </source>
</evidence>
<keyword evidence="2" id="KW-0472">Membrane</keyword>
<accession>A0A1X6YZT3</accession>
<dbReference type="OrthoDB" id="7856839at2"/>
<reference evidence="4 5" key="1">
    <citation type="submission" date="2017-03" db="EMBL/GenBank/DDBJ databases">
        <authorList>
            <person name="Afonso C.L."/>
            <person name="Miller P.J."/>
            <person name="Scott M.A."/>
            <person name="Spackman E."/>
            <person name="Goraichik I."/>
            <person name="Dimitrov K.M."/>
            <person name="Suarez D.L."/>
            <person name="Swayne D.E."/>
        </authorList>
    </citation>
    <scope>NUCLEOTIDE SEQUENCE [LARGE SCALE GENOMIC DNA]</scope>
    <source>
        <strain evidence="4 5">CECT 8367</strain>
    </source>
</reference>
<dbReference type="RefSeq" id="WP_133056301.1">
    <property type="nucleotide sequence ID" value="NZ_FWFY01000003.1"/>
</dbReference>
<dbReference type="AlphaFoldDB" id="A0A1X6YZT3"/>
<gene>
    <name evidence="3" type="ORF">CLV79_102401</name>
    <name evidence="4" type="ORF">LOS8367_01483</name>
</gene>
<protein>
    <recommendedName>
        <fullName evidence="7">Fimbrial assembly protein (PilN)</fullName>
    </recommendedName>
</protein>
<keyword evidence="1" id="KW-0175">Coiled coil</keyword>
<evidence type="ECO:0000256" key="1">
    <source>
        <dbReference type="SAM" id="Coils"/>
    </source>
</evidence>
<dbReference type="InterPro" id="IPR043129">
    <property type="entry name" value="ATPase_NBD"/>
</dbReference>